<keyword evidence="4" id="KW-1185">Reference proteome</keyword>
<dbReference type="RefSeq" id="WP_311953724.1">
    <property type="nucleotide sequence ID" value="NZ_JAVLVU010000001.1"/>
</dbReference>
<dbReference type="Gene3D" id="2.40.10.10">
    <property type="entry name" value="Trypsin-like serine proteases"/>
    <property type="match status" value="1"/>
</dbReference>
<feature type="domain" description="PDZ" evidence="2">
    <location>
        <begin position="400"/>
        <end position="461"/>
    </location>
</feature>
<keyword evidence="3" id="KW-0378">Hydrolase</keyword>
<evidence type="ECO:0000313" key="4">
    <source>
        <dbReference type="Proteomes" id="UP001258315"/>
    </source>
</evidence>
<keyword evidence="3" id="KW-0645">Protease</keyword>
<dbReference type="InterPro" id="IPR036034">
    <property type="entry name" value="PDZ_sf"/>
</dbReference>
<dbReference type="GO" id="GO:0008233">
    <property type="term" value="F:peptidase activity"/>
    <property type="evidence" value="ECO:0007669"/>
    <property type="project" value="UniProtKB-KW"/>
</dbReference>
<accession>A0ABU3GZX3</accession>
<dbReference type="PROSITE" id="PS50106">
    <property type="entry name" value="PDZ"/>
    <property type="match status" value="1"/>
</dbReference>
<dbReference type="InterPro" id="IPR043504">
    <property type="entry name" value="Peptidase_S1_PA_chymotrypsin"/>
</dbReference>
<dbReference type="SUPFAM" id="SSF50156">
    <property type="entry name" value="PDZ domain-like"/>
    <property type="match status" value="1"/>
</dbReference>
<dbReference type="Gene3D" id="2.40.10.120">
    <property type="match status" value="1"/>
</dbReference>
<dbReference type="SUPFAM" id="SSF50494">
    <property type="entry name" value="Trypsin-like serine proteases"/>
    <property type="match status" value="1"/>
</dbReference>
<dbReference type="Pfam" id="PF13365">
    <property type="entry name" value="Trypsin_2"/>
    <property type="match status" value="1"/>
</dbReference>
<evidence type="ECO:0000256" key="1">
    <source>
        <dbReference type="ARBA" id="ARBA00010541"/>
    </source>
</evidence>
<evidence type="ECO:0000259" key="2">
    <source>
        <dbReference type="PROSITE" id="PS50106"/>
    </source>
</evidence>
<dbReference type="GO" id="GO:0006508">
    <property type="term" value="P:proteolysis"/>
    <property type="evidence" value="ECO:0007669"/>
    <property type="project" value="UniProtKB-KW"/>
</dbReference>
<organism evidence="3 4">
    <name type="scientific">Mucilaginibacter terrae</name>
    <dbReference type="NCBI Taxonomy" id="1955052"/>
    <lineage>
        <taxon>Bacteria</taxon>
        <taxon>Pseudomonadati</taxon>
        <taxon>Bacteroidota</taxon>
        <taxon>Sphingobacteriia</taxon>
        <taxon>Sphingobacteriales</taxon>
        <taxon>Sphingobacteriaceae</taxon>
        <taxon>Mucilaginibacter</taxon>
    </lineage>
</organism>
<dbReference type="Gene3D" id="2.30.42.10">
    <property type="match status" value="1"/>
</dbReference>
<dbReference type="InterPro" id="IPR001478">
    <property type="entry name" value="PDZ"/>
</dbReference>
<comment type="caution">
    <text evidence="3">The sequence shown here is derived from an EMBL/GenBank/DDBJ whole genome shotgun (WGS) entry which is preliminary data.</text>
</comment>
<dbReference type="Pfam" id="PF13180">
    <property type="entry name" value="PDZ_2"/>
    <property type="match status" value="1"/>
</dbReference>
<dbReference type="SMART" id="SM00228">
    <property type="entry name" value="PDZ"/>
    <property type="match status" value="1"/>
</dbReference>
<protein>
    <submittedName>
        <fullName evidence="3">Serine protease Do</fullName>
        <ecNumber evidence="3">3.4.21.107</ecNumber>
    </submittedName>
</protein>
<gene>
    <name evidence="3" type="ORF">QE417_004384</name>
</gene>
<name>A0ABU3GZX3_9SPHI</name>
<dbReference type="PANTHER" id="PTHR22939:SF129">
    <property type="entry name" value="SERINE PROTEASE HTRA2, MITOCHONDRIAL"/>
    <property type="match status" value="1"/>
</dbReference>
<dbReference type="InterPro" id="IPR009003">
    <property type="entry name" value="Peptidase_S1_PA"/>
</dbReference>
<dbReference type="Proteomes" id="UP001258315">
    <property type="component" value="Unassembled WGS sequence"/>
</dbReference>
<sequence>MIKIKSNYVIITICFIIIFTLVTRAQTSSIRQIKNNVSGLTKGVHYAIAKGYQASVLMWQIDAESGARMSAQFSGVVVSKDGVILSAAHVVMPDKTYKVMFPDGRECVAKGLGRITIPPTFMLPDAAMLKITRKGAWPFAEMGWSSILKVNTPCISIAYPESQEQRKPMVRFGRITLLKNEYGFLQSSCVMEPGDSGGPLFDLNGRVIGIHSGIQIPEVINYEVPIDTYRKFWQALSRPVNYTSLPSDSGIVTVDPSIKESSTIFNSKDVIEYLKSKLGCVKISSVIDGQEQQILATLLSTKGMVVKPAYYNKSILVSKSSQVGERPVITTPGGKAINARVIARSQTNDLVLLLADHVVEGGIKFDKLKTDAIDFTNLGMFLISPRPDSAAKIGVFGSLLLNLPKITSYGYIGAATDVKNDQLIITFIQPNSAAQISGLQTGDVIQAVDGKRVEDALDFLKALEKFNAGDTTSIKIFRNNSEYTKRVVLKYPPQKPATHPADLFAGGKSLHRDGFNKVFVHDSAIKAAECRGPVYDTNGRLLGINIARLSRTSTVAIPAATIKKIVLSNL</sequence>
<dbReference type="EMBL" id="JAVLVU010000001">
    <property type="protein sequence ID" value="MDT3405312.1"/>
    <property type="molecule type" value="Genomic_DNA"/>
</dbReference>
<evidence type="ECO:0000313" key="3">
    <source>
        <dbReference type="EMBL" id="MDT3405312.1"/>
    </source>
</evidence>
<dbReference type="EC" id="3.4.21.107" evidence="3"/>
<dbReference type="PANTHER" id="PTHR22939">
    <property type="entry name" value="SERINE PROTEASE FAMILY S1C HTRA-RELATED"/>
    <property type="match status" value="1"/>
</dbReference>
<proteinExistence type="inferred from homology"/>
<comment type="similarity">
    <text evidence="1">Belongs to the peptidase S1C family.</text>
</comment>
<reference evidence="4" key="1">
    <citation type="submission" date="2023-07" db="EMBL/GenBank/DDBJ databases">
        <title>Functional and genomic diversity of the sorghum phyllosphere microbiome.</title>
        <authorList>
            <person name="Shade A."/>
        </authorList>
    </citation>
    <scope>NUCLEOTIDE SEQUENCE [LARGE SCALE GENOMIC DNA]</scope>
    <source>
        <strain evidence="4">SORGH_AS_0422</strain>
    </source>
</reference>